<dbReference type="RefSeq" id="WP_237346842.1">
    <property type="nucleotide sequence ID" value="NZ_JABWGX010000024.1"/>
</dbReference>
<name>A0ABU0LB20_XANAG</name>
<reference evidence="1 2" key="1">
    <citation type="submission" date="2023-07" db="EMBL/GenBank/DDBJ databases">
        <title>Genomic Encyclopedia of Type Strains, Phase IV (KMG-IV): sequencing the most valuable type-strain genomes for metagenomic binning, comparative biology and taxonomic classification.</title>
        <authorList>
            <person name="Goeker M."/>
        </authorList>
    </citation>
    <scope>NUCLEOTIDE SEQUENCE [LARGE SCALE GENOMIC DNA]</scope>
    <source>
        <strain evidence="1 2">DSM 3770</strain>
    </source>
</reference>
<protein>
    <recommendedName>
        <fullName evidence="3">Transposase</fullName>
    </recommendedName>
</protein>
<keyword evidence="2" id="KW-1185">Reference proteome</keyword>
<comment type="caution">
    <text evidence="1">The sequence shown here is derived from an EMBL/GenBank/DDBJ whole genome shotgun (WGS) entry which is preliminary data.</text>
</comment>
<proteinExistence type="predicted"/>
<evidence type="ECO:0000313" key="1">
    <source>
        <dbReference type="EMBL" id="MDQ0504337.1"/>
    </source>
</evidence>
<dbReference type="Proteomes" id="UP001241747">
    <property type="component" value="Unassembled WGS sequence"/>
</dbReference>
<gene>
    <name evidence="1" type="ORF">QOZ94_001111</name>
</gene>
<sequence length="113" mass="12456">MNCVCAIFSREPEAPLRECALKKERAGRERGYAVQLHDEVGHLVAVHITLQHAVVETKLPGPTRKNRGTDIDEAIVRRSTVAVCVNAPEQPSAATSLALEHATVDRNTRVHDR</sequence>
<accession>A0ABU0LB20</accession>
<organism evidence="1 2">
    <name type="scientific">Xanthobacter agilis</name>
    <dbReference type="NCBI Taxonomy" id="47492"/>
    <lineage>
        <taxon>Bacteria</taxon>
        <taxon>Pseudomonadati</taxon>
        <taxon>Pseudomonadota</taxon>
        <taxon>Alphaproteobacteria</taxon>
        <taxon>Hyphomicrobiales</taxon>
        <taxon>Xanthobacteraceae</taxon>
        <taxon>Xanthobacter</taxon>
    </lineage>
</organism>
<evidence type="ECO:0008006" key="3">
    <source>
        <dbReference type="Google" id="ProtNLM"/>
    </source>
</evidence>
<evidence type="ECO:0000313" key="2">
    <source>
        <dbReference type="Proteomes" id="UP001241747"/>
    </source>
</evidence>
<dbReference type="EMBL" id="JAUSVY010000002">
    <property type="protein sequence ID" value="MDQ0504337.1"/>
    <property type="molecule type" value="Genomic_DNA"/>
</dbReference>